<accession>A0A183UZC3</accession>
<dbReference type="InterPro" id="IPR036772">
    <property type="entry name" value="SRCR-like_dom_sf"/>
</dbReference>
<dbReference type="PROSITE" id="PS00420">
    <property type="entry name" value="SRCR_1"/>
    <property type="match status" value="1"/>
</dbReference>
<dbReference type="PANTHER" id="PTHR47653:SF1">
    <property type="entry name" value="DELETED IN MALIGNANT BRAIN TUMORS 1 PROTEIN"/>
    <property type="match status" value="1"/>
</dbReference>
<dbReference type="GO" id="GO:0045217">
    <property type="term" value="P:cell-cell junction maintenance"/>
    <property type="evidence" value="ECO:0007669"/>
    <property type="project" value="TreeGrafter"/>
</dbReference>
<sequence>NVEIRRNCFKNPRASFEIATELSEHAKWIDARENNWGYPFPDAFMHRIFDQFNRYSLASIEVNPFAAVCNQRNPHITTVQQYYRSFRKESEPYVLGGTIWENEDLGAGRYTVIDDLNVVPGARLTISPGTGEMIRADFQRTNEPITFTSGAFQIPKLPQIRLVDESDNQEVTAGRLEVYVNGQWGTICNRSWTQDLARLACNQLGLIMDSEYFENWRIFPSSGSLPIIMDNIRCEEREYDLTRCRHDGVTHNVASSCASTEVVGIRCAQPRWAGVRYSLLANPPAIIGQTAMDNWIIENAGLFDFSISEFSAALQIDWNYHSFQQLTIRNNYWNGIDIIYNDLTKKPAIRNSRFENNRRHGFKIRSPGMTIEDVIVSGNGNAGFRYNPRVSVSLQRDIITWLERREQPEMEANNVYVIPNRNITTLSVHESQLNQRKFLLARPTTDCPLASGFEYGLSARIAVQIVNRIGGQRSDEDIFITDPNENKQWSVRKDAIQFPIVSSSSDLRLRYTRTYGNPEVVLLILFLDAQEYLDRFVHVYRSVINENQYGLSSVHYSLFNFADGTILNRWSDEKLWFQKVNFTANTEAVVWVHSPQAIVIDGTPIAQIGYHIDNCSIVNNTGSVIETHRDLYSSANVFRWNLWSNTFADNKNTFMTVHLPDTHNLISPITHSFLMTENRFENNKNFGVRLDGFYAFANISSNNFTKNIARQGGGIVEVRGMEKHLIFERNRILDNWGLWALKMDIQSQTLRSIPPPLIQYNYFLQNRFISSTGDYVDSWPRSFAVGIFGAQLADVHFNRFRNVLFDFELSADVNDKMNVTYNWWGVGNEAQISQRIFDLDDWNIYTLAEFSPFFVTDEQFINFWWTPQKKWHEFPFYYKPNRPYRIIKDLTIMPNATLTIEKGVEVHIWPNVRILVLGHLIAEGTFWEPIRFKPINMTEYDEIRGQIPTRYRRFSVMKLLGQHWTTWTRFQRTLRAKRRAEWIGKDIVYKQFPSLHRQDPFYQRFTVRLNGTNSRFGFLEMYNATTGEYIPSCDREFTFRNAQVVCRELGFSTLNVYHWLTPRWEYNPLLRILKTYVEPRECIGNEPSLDQCRLRMNNNISMWQCMDSEHFNFIYCGPTNILNSEYLGNWGGIAFSHGSLEYQQNFDKEKSILRYVEVVGGGLSHNDTKDVGALLFVHRFPTLQSVNITNSSMDALQVIFPQDKVVLSRVNITHNRGRGLTIWVANVQGTGANIASTYGAITIPYNVRGMLDICSARKQFSVKNRIFVYYKYDSYPVDCVKYFVAPGKNLAFRFLLINLYNGSNVDIGRADSLTIYTDNTFTEILHRFTTFTKDFSISIQSNTQLAIHFRASAADGDHGFVAEIVVLPSVPQTNQVEEVLLHQSRIEANDRGAICYRNTGEMGPNVIIDDSSISHNGYHLYGNISTSSQAVELHLHNTMWTQLRSTLITHNIGGLLITSETSSAVARLVVVIRDSALTHNSNSTTLALLGNTYQKASLLNNLISQNYALYQDTVIVRGISTNFTHNLFFNNTGLHTIDIQALAPLSTESHTFYNNWFHNNIALGHGHQYLEDYGFQPGNLDDEFSRRPKRQVLDQKGVSFDWWTHIGTDTQRYRSTVFAGVSRQIYRRNAFDNPLNPYELTTAPITNFDTGVIDARENYWGYPGTVGVASGKIRDGADYDYLIRVEYQPVLESNTSLIEGDCSAGWFAAGFDEFKSCFLYVGAAATYSSAVKFCEEMDAFVPFLRADDARQKQLAQKVETIAKSHTVDGDRFSSYPENYEQQFWISSVSIPATQCGWMSSRSANIGTQNCNNLLPFVCERGTKPYEDPPLWRAGIIIAAAILGTLFALLVFLALCWCRKSRKRAEEEMNRKEFIPQDSSCSEREDAITLAHKSMIHGENHAWSPTETLQTSCSKLSLVTATNGPNCAIRTTTTTTYSTTICPNSPCCSDDATTCSSSSCFTSVSASTPLRNRVSNLPNPYADATVSTFNSPQRAQQQIRLRENTPRRTTDLSSCSTGSTIECSTCPTDSENYSESSTLTEGSEWNDSSSARSSTVSEKTIVARPLIPHGSSQPVLHEESRRVRPASTSYADYFKVPHRPAPPPPIASTPTETVFPVNSQPALNKPPLEMSRATPTSASYRARLRPGVPPPVPPQGQFVPNAQPASRSLVDLASPHMQLTPRRNSTGRYVAPIETSM</sequence>
<dbReference type="PROSITE" id="PS50287">
    <property type="entry name" value="SRCR_2"/>
    <property type="match status" value="2"/>
</dbReference>
<keyword evidence="8" id="KW-0325">Glycoprotein</keyword>
<dbReference type="InterPro" id="IPR011050">
    <property type="entry name" value="Pectin_lyase_fold/virulence"/>
</dbReference>
<keyword evidence="7 9" id="KW-1015">Disulfide bond</keyword>
<comment type="subcellular location">
    <subcellularLocation>
        <location evidence="1">Membrane</location>
        <topology evidence="1">Single-pass membrane protein</topology>
    </subcellularLocation>
</comment>
<keyword evidence="14" id="KW-1185">Reference proteome</keyword>
<keyword evidence="6 11" id="KW-0472">Membrane</keyword>
<reference evidence="15" key="1">
    <citation type="submission" date="2016-06" db="UniProtKB">
        <authorList>
            <consortium name="WormBaseParasite"/>
        </authorList>
    </citation>
    <scope>IDENTIFICATION</scope>
</reference>
<feature type="compositionally biased region" description="Polar residues" evidence="10">
    <location>
        <begin position="2010"/>
        <end position="2057"/>
    </location>
</feature>
<dbReference type="Gene3D" id="3.10.250.10">
    <property type="entry name" value="SRCR-like domain"/>
    <property type="match status" value="2"/>
</dbReference>
<keyword evidence="2 11" id="KW-0812">Transmembrane</keyword>
<gene>
    <name evidence="13" type="ORF">TCNE_LOCUS13843</name>
</gene>
<evidence type="ECO:0000256" key="6">
    <source>
        <dbReference type="ARBA" id="ARBA00023136"/>
    </source>
</evidence>
<evidence type="ECO:0000256" key="3">
    <source>
        <dbReference type="ARBA" id="ARBA00022729"/>
    </source>
</evidence>
<reference evidence="13 14" key="2">
    <citation type="submission" date="2018-11" db="EMBL/GenBank/DDBJ databases">
        <authorList>
            <consortium name="Pathogen Informatics"/>
        </authorList>
    </citation>
    <scope>NUCLEOTIDE SEQUENCE [LARGE SCALE GENOMIC DNA]</scope>
</reference>
<dbReference type="PANTHER" id="PTHR47653">
    <property type="entry name" value="PROTEIN BARK BEETLE"/>
    <property type="match status" value="1"/>
</dbReference>
<dbReference type="SMART" id="SM00202">
    <property type="entry name" value="SR"/>
    <property type="match status" value="2"/>
</dbReference>
<dbReference type="Pfam" id="PF00530">
    <property type="entry name" value="SRCR"/>
    <property type="match status" value="2"/>
</dbReference>
<dbReference type="SUPFAM" id="SSF56436">
    <property type="entry name" value="C-type lectin-like"/>
    <property type="match status" value="1"/>
</dbReference>
<evidence type="ECO:0000259" key="12">
    <source>
        <dbReference type="PROSITE" id="PS50287"/>
    </source>
</evidence>
<comment type="caution">
    <text evidence="9">Lacks conserved residue(s) required for the propagation of feature annotation.</text>
</comment>
<feature type="transmembrane region" description="Helical" evidence="11">
    <location>
        <begin position="1830"/>
        <end position="1856"/>
    </location>
</feature>
<feature type="disulfide bond" evidence="9">
    <location>
        <begin position="234"/>
        <end position="244"/>
    </location>
</feature>
<evidence type="ECO:0000256" key="5">
    <source>
        <dbReference type="ARBA" id="ARBA00022989"/>
    </source>
</evidence>
<dbReference type="SMART" id="SM00710">
    <property type="entry name" value="PbH1"/>
    <property type="match status" value="10"/>
</dbReference>
<evidence type="ECO:0000313" key="14">
    <source>
        <dbReference type="Proteomes" id="UP000050794"/>
    </source>
</evidence>
<dbReference type="CDD" id="cd00037">
    <property type="entry name" value="CLECT"/>
    <property type="match status" value="1"/>
</dbReference>
<proteinExistence type="predicted"/>
<evidence type="ECO:0000256" key="7">
    <source>
        <dbReference type="ARBA" id="ARBA00023157"/>
    </source>
</evidence>
<feature type="compositionally biased region" description="Basic and acidic residues" evidence="10">
    <location>
        <begin position="1999"/>
        <end position="2009"/>
    </location>
</feature>
<keyword evidence="5 11" id="KW-1133">Transmembrane helix</keyword>
<evidence type="ECO:0000256" key="2">
    <source>
        <dbReference type="ARBA" id="ARBA00022692"/>
    </source>
</evidence>
<dbReference type="InterPro" id="IPR001190">
    <property type="entry name" value="SRCR"/>
</dbReference>
<keyword evidence="4" id="KW-0677">Repeat</keyword>
<dbReference type="EMBL" id="UYWY01021925">
    <property type="protein sequence ID" value="VDM45164.1"/>
    <property type="molecule type" value="Genomic_DNA"/>
</dbReference>
<feature type="disulfide bond" evidence="9">
    <location>
        <begin position="1082"/>
        <end position="1092"/>
    </location>
</feature>
<feature type="compositionally biased region" description="Polar residues" evidence="10">
    <location>
        <begin position="1989"/>
        <end position="1998"/>
    </location>
</feature>
<dbReference type="GO" id="GO:0016020">
    <property type="term" value="C:membrane"/>
    <property type="evidence" value="ECO:0007669"/>
    <property type="project" value="UniProtKB-SubCell"/>
</dbReference>
<dbReference type="InterPro" id="IPR016187">
    <property type="entry name" value="CTDL_fold"/>
</dbReference>
<evidence type="ECO:0000256" key="9">
    <source>
        <dbReference type="PROSITE-ProRule" id="PRU00196"/>
    </source>
</evidence>
<dbReference type="InterPro" id="IPR053243">
    <property type="entry name" value="SJ_maturation_regulator"/>
</dbReference>
<evidence type="ECO:0000313" key="13">
    <source>
        <dbReference type="EMBL" id="VDM45164.1"/>
    </source>
</evidence>
<dbReference type="SUPFAM" id="SSF56487">
    <property type="entry name" value="SRCR-like"/>
    <property type="match status" value="2"/>
</dbReference>
<keyword evidence="3" id="KW-0732">Signal</keyword>
<feature type="region of interest" description="Disordered" evidence="10">
    <location>
        <begin position="1989"/>
        <end position="2083"/>
    </location>
</feature>
<evidence type="ECO:0000256" key="4">
    <source>
        <dbReference type="ARBA" id="ARBA00022737"/>
    </source>
</evidence>
<evidence type="ECO:0000256" key="11">
    <source>
        <dbReference type="SAM" id="Phobius"/>
    </source>
</evidence>
<feature type="domain" description="SRCR" evidence="12">
    <location>
        <begin position="1007"/>
        <end position="1117"/>
    </location>
</feature>
<evidence type="ECO:0000313" key="15">
    <source>
        <dbReference type="WBParaSite" id="TCNE_0001384301-mRNA-1"/>
    </source>
</evidence>
<dbReference type="SUPFAM" id="SSF51126">
    <property type="entry name" value="Pectin lyase-like"/>
    <property type="match status" value="2"/>
</dbReference>
<dbReference type="FunFam" id="3.10.250.10:FF:000016">
    <property type="entry name" value="Scavenger receptor cysteine-rich protein type 12"/>
    <property type="match status" value="1"/>
</dbReference>
<evidence type="ECO:0000256" key="8">
    <source>
        <dbReference type="ARBA" id="ARBA00023180"/>
    </source>
</evidence>
<dbReference type="WBParaSite" id="TCNE_0001384301-mRNA-1">
    <property type="protein sequence ID" value="TCNE_0001384301-mRNA-1"/>
    <property type="gene ID" value="TCNE_0001384301"/>
</dbReference>
<name>A0A183UZC3_TOXCA</name>
<evidence type="ECO:0000256" key="1">
    <source>
        <dbReference type="ARBA" id="ARBA00004167"/>
    </source>
</evidence>
<dbReference type="InterPro" id="IPR006626">
    <property type="entry name" value="PbH1"/>
</dbReference>
<feature type="domain" description="SRCR" evidence="12">
    <location>
        <begin position="160"/>
        <end position="268"/>
    </location>
</feature>
<evidence type="ECO:0000256" key="10">
    <source>
        <dbReference type="SAM" id="MobiDB-lite"/>
    </source>
</evidence>
<organism evidence="14 15">
    <name type="scientific">Toxocara canis</name>
    <name type="common">Canine roundworm</name>
    <dbReference type="NCBI Taxonomy" id="6265"/>
    <lineage>
        <taxon>Eukaryota</taxon>
        <taxon>Metazoa</taxon>
        <taxon>Ecdysozoa</taxon>
        <taxon>Nematoda</taxon>
        <taxon>Chromadorea</taxon>
        <taxon>Rhabditida</taxon>
        <taxon>Spirurina</taxon>
        <taxon>Ascaridomorpha</taxon>
        <taxon>Ascaridoidea</taxon>
        <taxon>Toxocaridae</taxon>
        <taxon>Toxocara</taxon>
    </lineage>
</organism>
<dbReference type="Proteomes" id="UP000050794">
    <property type="component" value="Unassembled WGS sequence"/>
</dbReference>
<protein>
    <submittedName>
        <fullName evidence="15">SRCR domain-containing protein</fullName>
    </submittedName>
</protein>